<sequence length="547" mass="60852">MSRSEAFLSSAVQAASKIHTVQDNIVAVKIHPDSISVLQLDPAMDVASSSDGWRLDRIVTWSLGRNVGPAPLQEDFEYLVNQIRQVRIEADVTGLDAGISIPFSQFDTRILNLPFMLPEELEDEVQLEGFWGDNEPELNDLDGKIVRYQILSANENEDRTTVLFSSIPETTVKRYTDLLLEAGLMPVYIENEAFSLVNGIYTKLSFEDLQKPQLIVHLCPGHNVVIGFTKNSIEIFPISVSEFDDALLLELEELDDISGEFWDEVGIRVGEHINQAIAYLNEVKNFPTIKSFWLVSEHKNIGNVETLLRDRVGNLRLKKIELLEDIEVPPDQAKFVDYFNNSSVFTSALGLATQSINIAGYDDSQRYKKLLDINFLPNSGNIRTFRQFAAVNKLLIAAVCVVFVASALMMGSTNIPELVSSSSKVVAYEALQGEAQTEAIRYKGLTKKLDKLRDNERKVSDFTEPKGFTIFMSSLATMLPQDAELQKLNVKSDGTVTLEGLSLSSSAISTFAAELVKSGLATQAPITQQKTGGYYRFTINAMIRQKG</sequence>
<comment type="caution">
    <text evidence="1">The sequence shown here is derived from an EMBL/GenBank/DDBJ whole genome shotgun (WGS) entry which is preliminary data.</text>
</comment>
<dbReference type="PANTHER" id="PTHR40278">
    <property type="entry name" value="DNA UTILIZATION PROTEIN HOFN"/>
    <property type="match status" value="1"/>
</dbReference>
<protein>
    <recommendedName>
        <fullName evidence="3">Pilus assembly protein PilM</fullName>
    </recommendedName>
</protein>
<dbReference type="Proteomes" id="UP000252132">
    <property type="component" value="Unassembled WGS sequence"/>
</dbReference>
<proteinExistence type="predicted"/>
<name>A0A368E100_9PROT</name>
<evidence type="ECO:0000313" key="1">
    <source>
        <dbReference type="EMBL" id="RCL77223.1"/>
    </source>
</evidence>
<dbReference type="EMBL" id="QOQF01000011">
    <property type="protein sequence ID" value="RCL77223.1"/>
    <property type="molecule type" value="Genomic_DNA"/>
</dbReference>
<evidence type="ECO:0008006" key="3">
    <source>
        <dbReference type="Google" id="ProtNLM"/>
    </source>
</evidence>
<gene>
    <name evidence="1" type="ORF">DBW69_04155</name>
</gene>
<organism evidence="1 2">
    <name type="scientific">PS1 clade bacterium</name>
    <dbReference type="NCBI Taxonomy" id="2175152"/>
    <lineage>
        <taxon>Bacteria</taxon>
        <taxon>Pseudomonadati</taxon>
        <taxon>Pseudomonadota</taxon>
        <taxon>Alphaproteobacteria</taxon>
        <taxon>PS1 clade</taxon>
    </lineage>
</organism>
<evidence type="ECO:0000313" key="2">
    <source>
        <dbReference type="Proteomes" id="UP000252132"/>
    </source>
</evidence>
<dbReference type="Pfam" id="PF05137">
    <property type="entry name" value="PilN"/>
    <property type="match status" value="1"/>
</dbReference>
<reference evidence="1 2" key="1">
    <citation type="journal article" date="2018" name="Microbiome">
        <title>Fine metagenomic profile of the Mediterranean stratified and mixed water columns revealed by assembly and recruitment.</title>
        <authorList>
            <person name="Haro-Moreno J.M."/>
            <person name="Lopez-Perez M."/>
            <person name="De La Torre J.R."/>
            <person name="Picazo A."/>
            <person name="Camacho A."/>
            <person name="Rodriguez-Valera F."/>
        </authorList>
    </citation>
    <scope>NUCLEOTIDE SEQUENCE [LARGE SCALE GENOMIC DNA]</scope>
    <source>
        <strain evidence="1">MED-G55</strain>
    </source>
</reference>
<dbReference type="PANTHER" id="PTHR40278:SF1">
    <property type="entry name" value="DNA UTILIZATION PROTEIN HOFN"/>
    <property type="match status" value="1"/>
</dbReference>
<dbReference type="InterPro" id="IPR007813">
    <property type="entry name" value="PilN"/>
</dbReference>
<accession>A0A368E100</accession>
<dbReference type="InterPro" id="IPR052534">
    <property type="entry name" value="Extracell_DNA_Util/SecSys_Comp"/>
</dbReference>
<dbReference type="AlphaFoldDB" id="A0A368E100"/>